<comment type="similarity">
    <text evidence="1">Belongs to the ner transcriptional regulatory family.</text>
</comment>
<evidence type="ECO:0000256" key="2">
    <source>
        <dbReference type="ARBA" id="ARBA00023015"/>
    </source>
</evidence>
<dbReference type="EMBL" id="JABEQJ010000008">
    <property type="protein sequence ID" value="MBB2160122.1"/>
    <property type="molecule type" value="Genomic_DNA"/>
</dbReference>
<dbReference type="SUPFAM" id="SSF47413">
    <property type="entry name" value="lambda repressor-like DNA-binding domains"/>
    <property type="match status" value="1"/>
</dbReference>
<dbReference type="Proteomes" id="UP000589085">
    <property type="component" value="Unassembled WGS sequence"/>
</dbReference>
<organism evidence="6 7">
    <name type="scientific">Gluconacetobacter sacchari</name>
    <dbReference type="NCBI Taxonomy" id="92759"/>
    <lineage>
        <taxon>Bacteria</taxon>
        <taxon>Pseudomonadati</taxon>
        <taxon>Pseudomonadota</taxon>
        <taxon>Alphaproteobacteria</taxon>
        <taxon>Acetobacterales</taxon>
        <taxon>Acetobacteraceae</taxon>
        <taxon>Gluconacetobacter</taxon>
    </lineage>
</organism>
<evidence type="ECO:0000256" key="3">
    <source>
        <dbReference type="ARBA" id="ARBA00023125"/>
    </source>
</evidence>
<dbReference type="InterPro" id="IPR038722">
    <property type="entry name" value="Ner_HTH_dom"/>
</dbReference>
<evidence type="ECO:0000256" key="4">
    <source>
        <dbReference type="ARBA" id="ARBA00023163"/>
    </source>
</evidence>
<keyword evidence="3" id="KW-0238">DNA-binding</keyword>
<dbReference type="GO" id="GO:0003677">
    <property type="term" value="F:DNA binding"/>
    <property type="evidence" value="ECO:0007669"/>
    <property type="project" value="UniProtKB-KW"/>
</dbReference>
<dbReference type="RefSeq" id="WP_182996983.1">
    <property type="nucleotide sequence ID" value="NZ_JABEQJ010000008.1"/>
</dbReference>
<dbReference type="Gene3D" id="1.10.260.40">
    <property type="entry name" value="lambda repressor-like DNA-binding domains"/>
    <property type="match status" value="1"/>
</dbReference>
<proteinExistence type="inferred from homology"/>
<keyword evidence="4" id="KW-0804">Transcription</keyword>
<dbReference type="InterPro" id="IPR010982">
    <property type="entry name" value="Lambda_DNA-bd_dom_sf"/>
</dbReference>
<comment type="caution">
    <text evidence="6">The sequence shown here is derived from an EMBL/GenBank/DDBJ whole genome shotgun (WGS) entry which is preliminary data.</text>
</comment>
<reference evidence="6 7" key="1">
    <citation type="submission" date="2020-04" db="EMBL/GenBank/DDBJ databases">
        <title>Description of novel Gluconacetobacter.</title>
        <authorList>
            <person name="Sombolestani A."/>
        </authorList>
    </citation>
    <scope>NUCLEOTIDE SEQUENCE [LARGE SCALE GENOMIC DNA]</scope>
    <source>
        <strain evidence="6 7">LMG 19747</strain>
    </source>
</reference>
<accession>A0A7W4NLR8</accession>
<evidence type="ECO:0000313" key="7">
    <source>
        <dbReference type="Proteomes" id="UP000589085"/>
    </source>
</evidence>
<feature type="domain" description="Ner winged helix-turn-helix DNA-binding" evidence="5">
    <location>
        <begin position="9"/>
        <end position="78"/>
    </location>
</feature>
<evidence type="ECO:0000259" key="5">
    <source>
        <dbReference type="Pfam" id="PF13693"/>
    </source>
</evidence>
<sequence>MAQKPRGLHPEEIKARLRILYGSLAAFSVLIGRGVAAVSKVIATPGYSVPIEREIAKALGMKPEEVWPDRYHEDGTPVSFTVDRTPTALPRADQRAKAVAA</sequence>
<evidence type="ECO:0000313" key="6">
    <source>
        <dbReference type="EMBL" id="MBB2160122.1"/>
    </source>
</evidence>
<dbReference type="Pfam" id="PF13693">
    <property type="entry name" value="HTH_35"/>
    <property type="match status" value="1"/>
</dbReference>
<name>A0A7W4NLR8_9PROT</name>
<evidence type="ECO:0000256" key="1">
    <source>
        <dbReference type="ARBA" id="ARBA00006157"/>
    </source>
</evidence>
<keyword evidence="2" id="KW-0805">Transcription regulation</keyword>
<dbReference type="AlphaFoldDB" id="A0A7W4NLR8"/>
<gene>
    <name evidence="6" type="ORF">HLH48_08030</name>
</gene>
<protein>
    <submittedName>
        <fullName evidence="6">Transcriptional regulator</fullName>
    </submittedName>
</protein>